<evidence type="ECO:0000313" key="8">
    <source>
        <dbReference type="EMBL" id="SHE69235.1"/>
    </source>
</evidence>
<organism evidence="8 9">
    <name type="scientific">Caldanaerobius fijiensis DSM 17918</name>
    <dbReference type="NCBI Taxonomy" id="1121256"/>
    <lineage>
        <taxon>Bacteria</taxon>
        <taxon>Bacillati</taxon>
        <taxon>Bacillota</taxon>
        <taxon>Clostridia</taxon>
        <taxon>Thermoanaerobacterales</taxon>
        <taxon>Thermoanaerobacteraceae</taxon>
        <taxon>Caldanaerobius</taxon>
    </lineage>
</organism>
<proteinExistence type="inferred from homology"/>
<dbReference type="EMBL" id="FQVH01000004">
    <property type="protein sequence ID" value="SHE69235.1"/>
    <property type="molecule type" value="Genomic_DNA"/>
</dbReference>
<keyword evidence="2" id="KW-0805">Transcription regulation</keyword>
<dbReference type="SUPFAM" id="SSF88659">
    <property type="entry name" value="Sigma3 and sigma4 domains of RNA polymerase sigma factors"/>
    <property type="match status" value="1"/>
</dbReference>
<dbReference type="CDD" id="cd06171">
    <property type="entry name" value="Sigma70_r4"/>
    <property type="match status" value="1"/>
</dbReference>
<dbReference type="STRING" id="1121256.SAMN02746089_00647"/>
<dbReference type="PANTHER" id="PTHR43133:SF8">
    <property type="entry name" value="RNA POLYMERASE SIGMA FACTOR HI_1459-RELATED"/>
    <property type="match status" value="1"/>
</dbReference>
<keyword evidence="5" id="KW-0804">Transcription</keyword>
<dbReference type="OrthoDB" id="9784984at2"/>
<dbReference type="RefSeq" id="WP_073341724.1">
    <property type="nucleotide sequence ID" value="NZ_FQVH01000004.1"/>
</dbReference>
<dbReference type="Proteomes" id="UP000184088">
    <property type="component" value="Unassembled WGS sequence"/>
</dbReference>
<dbReference type="PANTHER" id="PTHR43133">
    <property type="entry name" value="RNA POLYMERASE ECF-TYPE SIGMA FACTO"/>
    <property type="match status" value="1"/>
</dbReference>
<dbReference type="GO" id="GO:0016987">
    <property type="term" value="F:sigma factor activity"/>
    <property type="evidence" value="ECO:0007669"/>
    <property type="project" value="UniProtKB-KW"/>
</dbReference>
<dbReference type="InterPro" id="IPR013324">
    <property type="entry name" value="RNA_pol_sigma_r3/r4-like"/>
</dbReference>
<dbReference type="SUPFAM" id="SSF88946">
    <property type="entry name" value="Sigma2 domain of RNA polymerase sigma factors"/>
    <property type="match status" value="1"/>
</dbReference>
<dbReference type="InterPro" id="IPR013249">
    <property type="entry name" value="RNA_pol_sigma70_r4_t2"/>
</dbReference>
<keyword evidence="9" id="KW-1185">Reference proteome</keyword>
<keyword evidence="3" id="KW-0731">Sigma factor</keyword>
<dbReference type="NCBIfam" id="TIGR02937">
    <property type="entry name" value="sigma70-ECF"/>
    <property type="match status" value="1"/>
</dbReference>
<dbReference type="InterPro" id="IPR013325">
    <property type="entry name" value="RNA_pol_sigma_r2"/>
</dbReference>
<evidence type="ECO:0000313" key="9">
    <source>
        <dbReference type="Proteomes" id="UP000184088"/>
    </source>
</evidence>
<evidence type="ECO:0000256" key="5">
    <source>
        <dbReference type="ARBA" id="ARBA00023163"/>
    </source>
</evidence>
<dbReference type="InterPro" id="IPR039425">
    <property type="entry name" value="RNA_pol_sigma-70-like"/>
</dbReference>
<feature type="domain" description="RNA polymerase sigma-70 region 2" evidence="6">
    <location>
        <begin position="8"/>
        <end position="73"/>
    </location>
</feature>
<evidence type="ECO:0000256" key="1">
    <source>
        <dbReference type="ARBA" id="ARBA00010641"/>
    </source>
</evidence>
<dbReference type="InterPro" id="IPR014284">
    <property type="entry name" value="RNA_pol_sigma-70_dom"/>
</dbReference>
<comment type="similarity">
    <text evidence="1">Belongs to the sigma-70 factor family. ECF subfamily.</text>
</comment>
<dbReference type="InterPro" id="IPR036388">
    <property type="entry name" value="WH-like_DNA-bd_sf"/>
</dbReference>
<accession>A0A1M4VK05</accession>
<protein>
    <submittedName>
        <fullName evidence="8">RNA polymerase sigma-70 factor, ECF subfamily</fullName>
    </submittedName>
</protein>
<dbReference type="Gene3D" id="1.10.1740.10">
    <property type="match status" value="1"/>
</dbReference>
<evidence type="ECO:0000259" key="7">
    <source>
        <dbReference type="Pfam" id="PF08281"/>
    </source>
</evidence>
<dbReference type="GO" id="GO:0006352">
    <property type="term" value="P:DNA-templated transcription initiation"/>
    <property type="evidence" value="ECO:0007669"/>
    <property type="project" value="InterPro"/>
</dbReference>
<name>A0A1M4VK05_9THEO</name>
<dbReference type="Pfam" id="PF04542">
    <property type="entry name" value="Sigma70_r2"/>
    <property type="match status" value="1"/>
</dbReference>
<evidence type="ECO:0000256" key="2">
    <source>
        <dbReference type="ARBA" id="ARBA00023015"/>
    </source>
</evidence>
<evidence type="ECO:0000256" key="4">
    <source>
        <dbReference type="ARBA" id="ARBA00023125"/>
    </source>
</evidence>
<dbReference type="GO" id="GO:0003677">
    <property type="term" value="F:DNA binding"/>
    <property type="evidence" value="ECO:0007669"/>
    <property type="project" value="UniProtKB-KW"/>
</dbReference>
<dbReference type="Gene3D" id="1.10.10.10">
    <property type="entry name" value="Winged helix-like DNA-binding domain superfamily/Winged helix DNA-binding domain"/>
    <property type="match status" value="1"/>
</dbReference>
<reference evidence="8 9" key="1">
    <citation type="submission" date="2016-11" db="EMBL/GenBank/DDBJ databases">
        <authorList>
            <person name="Jaros S."/>
            <person name="Januszkiewicz K."/>
            <person name="Wedrychowicz H."/>
        </authorList>
    </citation>
    <scope>NUCLEOTIDE SEQUENCE [LARGE SCALE GENOMIC DNA]</scope>
    <source>
        <strain evidence="8 9">DSM 17918</strain>
    </source>
</reference>
<dbReference type="AlphaFoldDB" id="A0A1M4VK05"/>
<dbReference type="InterPro" id="IPR007627">
    <property type="entry name" value="RNA_pol_sigma70_r2"/>
</dbReference>
<evidence type="ECO:0000256" key="3">
    <source>
        <dbReference type="ARBA" id="ARBA00023082"/>
    </source>
</evidence>
<gene>
    <name evidence="8" type="ORF">SAMN02746089_00647</name>
</gene>
<feature type="domain" description="RNA polymerase sigma factor 70 region 4 type 2" evidence="7">
    <location>
        <begin position="109"/>
        <end position="158"/>
    </location>
</feature>
<sequence>MNNFEDIIKEYEHMIYNVAYRMLGNEEDARDIAQDAIIRAYEKFNQYKGKSSFATWIYRITVNLCIDHLRKNKVRRIELIENMKYNAGYKDDLNDPQYFVENAELGSVIIKELNKLKPEYKAVIVLRDIYGFTYEEIARILGIKMSTLKSRLIRARNMLKESIKKNKTFKGI</sequence>
<evidence type="ECO:0000259" key="6">
    <source>
        <dbReference type="Pfam" id="PF04542"/>
    </source>
</evidence>
<dbReference type="Pfam" id="PF08281">
    <property type="entry name" value="Sigma70_r4_2"/>
    <property type="match status" value="1"/>
</dbReference>
<keyword evidence="4" id="KW-0238">DNA-binding</keyword>